<proteinExistence type="predicted"/>
<dbReference type="PROSITE" id="PS51257">
    <property type="entry name" value="PROKAR_LIPOPROTEIN"/>
    <property type="match status" value="1"/>
</dbReference>
<comment type="caution">
    <text evidence="1">The sequence shown here is derived from an EMBL/GenBank/DDBJ whole genome shotgun (WGS) entry which is preliminary data.</text>
</comment>
<dbReference type="SUPFAM" id="SSF55486">
    <property type="entry name" value="Metalloproteases ('zincins'), catalytic domain"/>
    <property type="match status" value="1"/>
</dbReference>
<evidence type="ECO:0000313" key="2">
    <source>
        <dbReference type="Proteomes" id="UP000620559"/>
    </source>
</evidence>
<accession>A0A8J7F6L6</accession>
<dbReference type="InterPro" id="IPR024079">
    <property type="entry name" value="MetalloPept_cat_dom_sf"/>
</dbReference>
<dbReference type="GO" id="GO:0008237">
    <property type="term" value="F:metallopeptidase activity"/>
    <property type="evidence" value="ECO:0007669"/>
    <property type="project" value="InterPro"/>
</dbReference>
<evidence type="ECO:0008006" key="3">
    <source>
        <dbReference type="Google" id="ProtNLM"/>
    </source>
</evidence>
<reference evidence="1" key="1">
    <citation type="submission" date="2020-10" db="EMBL/GenBank/DDBJ databases">
        <authorList>
            <person name="Castelo-Branco R."/>
            <person name="Eusebio N."/>
            <person name="Adriana R."/>
            <person name="Vieira A."/>
            <person name="Brugerolle De Fraissinette N."/>
            <person name="Rezende De Castro R."/>
            <person name="Schneider M.P."/>
            <person name="Vasconcelos V."/>
            <person name="Leao P.N."/>
        </authorList>
    </citation>
    <scope>NUCLEOTIDE SEQUENCE</scope>
    <source>
        <strain evidence="1">LEGE 06105</strain>
    </source>
</reference>
<gene>
    <name evidence="1" type="ORF">IQ247_09320</name>
</gene>
<organism evidence="1 2">
    <name type="scientific">Plectonema cf. radiosum LEGE 06105</name>
    <dbReference type="NCBI Taxonomy" id="945769"/>
    <lineage>
        <taxon>Bacteria</taxon>
        <taxon>Bacillati</taxon>
        <taxon>Cyanobacteriota</taxon>
        <taxon>Cyanophyceae</taxon>
        <taxon>Oscillatoriophycideae</taxon>
        <taxon>Oscillatoriales</taxon>
        <taxon>Microcoleaceae</taxon>
        <taxon>Plectonema</taxon>
    </lineage>
</organism>
<dbReference type="EMBL" id="JADEWL010000021">
    <property type="protein sequence ID" value="MBE9212889.1"/>
    <property type="molecule type" value="Genomic_DNA"/>
</dbReference>
<name>A0A8J7F6L6_9CYAN</name>
<keyword evidence="2" id="KW-1185">Reference proteome</keyword>
<dbReference type="Gene3D" id="3.40.390.10">
    <property type="entry name" value="Collagenase (Catalytic Domain)"/>
    <property type="match status" value="1"/>
</dbReference>
<dbReference type="AlphaFoldDB" id="A0A8J7F6L6"/>
<dbReference type="RefSeq" id="WP_193919256.1">
    <property type="nucleotide sequence ID" value="NZ_JADEWL010000021.1"/>
</dbReference>
<sequence length="235" mass="27537">MKIFWLAFSSINLLLLIFLFSCGFSNSEYETKNIQGWKVKINRKLWKEEKQITKDAIALLDVKLKNVDRVVPRKHHDFLKSVTIWVEKDIQGFSGMVYHPSAKWLKNHGYNPDKAKAVEITNIRNFISRTKTQPWHVLHELAHAYHDNVIGKDFQPIINAYNHAVNAGLYRKVPKNHGKKAKDAYALKNKSEYFAELSEAYFGENDFYPFNRKQLKEYDIQGYSAIEKAWKIDNN</sequence>
<dbReference type="Proteomes" id="UP000620559">
    <property type="component" value="Unassembled WGS sequence"/>
</dbReference>
<evidence type="ECO:0000313" key="1">
    <source>
        <dbReference type="EMBL" id="MBE9212889.1"/>
    </source>
</evidence>
<protein>
    <recommendedName>
        <fullName evidence="3">Metallopeptidase</fullName>
    </recommendedName>
</protein>